<comment type="pathway">
    <text evidence="2">Glycolipid biosynthesis; glycosylphosphatidylinositol-anchor biosynthesis.</text>
</comment>
<dbReference type="Proteomes" id="UP000015103">
    <property type="component" value="Unassembled WGS sequence"/>
</dbReference>
<evidence type="ECO:0000256" key="9">
    <source>
        <dbReference type="ARBA" id="ARBA00023136"/>
    </source>
</evidence>
<comment type="similarity">
    <text evidence="10">Belongs to the glycosyltransferase 22 family. PIGZ subfamily.</text>
</comment>
<feature type="transmembrane region" description="Helical" evidence="11">
    <location>
        <begin position="59"/>
        <end position="81"/>
    </location>
</feature>
<dbReference type="GO" id="GO:0005789">
    <property type="term" value="C:endoplasmic reticulum membrane"/>
    <property type="evidence" value="ECO:0007669"/>
    <property type="project" value="UniProtKB-SubCell"/>
</dbReference>
<dbReference type="EnsemblMetazoa" id="RPRC008814-RA">
    <property type="protein sequence ID" value="RPRC008814-PA"/>
    <property type="gene ID" value="RPRC008814"/>
</dbReference>
<dbReference type="HOGENOM" id="CLU_022957_1_0_1"/>
<keyword evidence="13" id="KW-1185">Reference proteome</keyword>
<protein>
    <recommendedName>
        <fullName evidence="11">Mannosyltransferase</fullName>
        <ecNumber evidence="11">2.4.1.-</ecNumber>
    </recommendedName>
</protein>
<dbReference type="STRING" id="13249.T1HXP4"/>
<evidence type="ECO:0000256" key="10">
    <source>
        <dbReference type="ARBA" id="ARBA00038466"/>
    </source>
</evidence>
<feature type="transmembrane region" description="Helical" evidence="11">
    <location>
        <begin position="216"/>
        <end position="235"/>
    </location>
</feature>
<keyword evidence="5" id="KW-0808">Transferase</keyword>
<feature type="transmembrane region" description="Helical" evidence="11">
    <location>
        <begin position="102"/>
        <end position="123"/>
    </location>
</feature>
<keyword evidence="6 11" id="KW-0812">Transmembrane</keyword>
<keyword evidence="7 11" id="KW-0256">Endoplasmic reticulum</keyword>
<sequence length="501" mass="57491">MVLTSILIYLVAACMARSDQIIYQDEFLRERYNTSDNIKDRVKFHRLRLSLPWHTFSNVLPIATVTVLGTFNRPTFLAYAFPPVFFWLHRGLGSRFIGLNDFNMRMIAFCVCSLPVLLVLIVVDSVYYGQLTVQEIMHKNISLMRDLAMTPYNFIKYNVNSSNLVEHGLHPRFTHTFINIPLLYNVLGISGIFGFVNIIYRGLLKKWSSLPRVQSIIGLMTTSFIIPIAVLSIFPHQEARFLIPCTLALVFLHSQRIRHVDEYKTVIPKKENGFTAYVKKDRKFSYKDGTLALWYLVNIIMTVFFGFVHQGGVYPLITHFSAELNAKPRLTVLHLVTSHIYTLPISLLQLKYGKAAQYSYSGTRYQKVQDFYTYELGSANMESVALKLNSVLEQAEKTWSEKRLKYKVFLAIPSSITYDFQAEALKHNLTQNIVTTFYPHVSTEALPYFDSYLNSDCQSDGVDMQSCPADLPSVTWTLDMPLKFSLHIAHQFGLTLLSVKK</sequence>
<dbReference type="EMBL" id="ACPB03021030">
    <property type="status" value="NOT_ANNOTATED_CDS"/>
    <property type="molecule type" value="Genomic_DNA"/>
</dbReference>
<evidence type="ECO:0000256" key="7">
    <source>
        <dbReference type="ARBA" id="ARBA00022824"/>
    </source>
</evidence>
<evidence type="ECO:0000313" key="13">
    <source>
        <dbReference type="Proteomes" id="UP000015103"/>
    </source>
</evidence>
<proteinExistence type="inferred from homology"/>
<dbReference type="GO" id="GO:0006506">
    <property type="term" value="P:GPI anchor biosynthetic process"/>
    <property type="evidence" value="ECO:0007669"/>
    <property type="project" value="UniProtKB-KW"/>
</dbReference>
<evidence type="ECO:0000313" key="12">
    <source>
        <dbReference type="EnsemblMetazoa" id="RPRC008814-PA"/>
    </source>
</evidence>
<dbReference type="PANTHER" id="PTHR22760:SF3">
    <property type="entry name" value="GPI MANNOSYLTRANSFERASE 4"/>
    <property type="match status" value="1"/>
</dbReference>
<dbReference type="AlphaFoldDB" id="T1HXP4"/>
<evidence type="ECO:0000256" key="8">
    <source>
        <dbReference type="ARBA" id="ARBA00022989"/>
    </source>
</evidence>
<reference evidence="12" key="1">
    <citation type="submission" date="2015-05" db="UniProtKB">
        <authorList>
            <consortium name="EnsemblMetazoa"/>
        </authorList>
    </citation>
    <scope>IDENTIFICATION</scope>
</reference>
<evidence type="ECO:0000256" key="1">
    <source>
        <dbReference type="ARBA" id="ARBA00004477"/>
    </source>
</evidence>
<dbReference type="eggNOG" id="KOG4123">
    <property type="taxonomic scope" value="Eukaryota"/>
</dbReference>
<dbReference type="InParanoid" id="T1HXP4"/>
<evidence type="ECO:0000256" key="2">
    <source>
        <dbReference type="ARBA" id="ARBA00004687"/>
    </source>
</evidence>
<name>T1HXP4_RHOPR</name>
<keyword evidence="3" id="KW-0337">GPI-anchor biosynthesis</keyword>
<feature type="transmembrane region" description="Helical" evidence="11">
    <location>
        <begin position="182"/>
        <end position="204"/>
    </location>
</feature>
<dbReference type="PANTHER" id="PTHR22760">
    <property type="entry name" value="GLYCOSYLTRANSFERASE"/>
    <property type="match status" value="1"/>
</dbReference>
<evidence type="ECO:0000256" key="4">
    <source>
        <dbReference type="ARBA" id="ARBA00022676"/>
    </source>
</evidence>
<evidence type="ECO:0000256" key="11">
    <source>
        <dbReference type="RuleBase" id="RU363075"/>
    </source>
</evidence>
<evidence type="ECO:0000256" key="5">
    <source>
        <dbReference type="ARBA" id="ARBA00022679"/>
    </source>
</evidence>
<dbReference type="GO" id="GO:0000026">
    <property type="term" value="F:alpha-1,2-mannosyltransferase activity"/>
    <property type="evidence" value="ECO:0007669"/>
    <property type="project" value="TreeGrafter"/>
</dbReference>
<dbReference type="EC" id="2.4.1.-" evidence="11"/>
<dbReference type="Pfam" id="PF03901">
    <property type="entry name" value="Glyco_transf_22"/>
    <property type="match status" value="1"/>
</dbReference>
<keyword evidence="8 11" id="KW-1133">Transmembrane helix</keyword>
<feature type="transmembrane region" description="Helical" evidence="11">
    <location>
        <begin position="292"/>
        <end position="312"/>
    </location>
</feature>
<dbReference type="OMA" id="PNFATHE"/>
<evidence type="ECO:0000256" key="6">
    <source>
        <dbReference type="ARBA" id="ARBA00022692"/>
    </source>
</evidence>
<accession>T1HXP4</accession>
<dbReference type="VEuPathDB" id="VectorBase:RPRC008814"/>
<keyword evidence="4 11" id="KW-0328">Glycosyltransferase</keyword>
<keyword evidence="9 11" id="KW-0472">Membrane</keyword>
<organism evidence="12 13">
    <name type="scientific">Rhodnius prolixus</name>
    <name type="common">Triatomid bug</name>
    <dbReference type="NCBI Taxonomy" id="13249"/>
    <lineage>
        <taxon>Eukaryota</taxon>
        <taxon>Metazoa</taxon>
        <taxon>Ecdysozoa</taxon>
        <taxon>Arthropoda</taxon>
        <taxon>Hexapoda</taxon>
        <taxon>Insecta</taxon>
        <taxon>Pterygota</taxon>
        <taxon>Neoptera</taxon>
        <taxon>Paraneoptera</taxon>
        <taxon>Hemiptera</taxon>
        <taxon>Heteroptera</taxon>
        <taxon>Panheteroptera</taxon>
        <taxon>Cimicomorpha</taxon>
        <taxon>Reduviidae</taxon>
        <taxon>Triatominae</taxon>
        <taxon>Rhodnius</taxon>
    </lineage>
</organism>
<dbReference type="FunCoup" id="T1HXP4">
    <property type="interactions" value="106"/>
</dbReference>
<comment type="subcellular location">
    <subcellularLocation>
        <location evidence="1 11">Endoplasmic reticulum membrane</location>
        <topology evidence="1 11">Multi-pass membrane protein</topology>
    </subcellularLocation>
</comment>
<dbReference type="InterPro" id="IPR005599">
    <property type="entry name" value="GPI_mannosylTrfase"/>
</dbReference>
<evidence type="ECO:0000256" key="3">
    <source>
        <dbReference type="ARBA" id="ARBA00022502"/>
    </source>
</evidence>